<protein>
    <recommendedName>
        <fullName evidence="3">Probable chemoreceptor glutamine deamidase CheD</fullName>
        <ecNumber evidence="3">3.5.1.44</ecNumber>
    </recommendedName>
</protein>
<comment type="similarity">
    <text evidence="3">Belongs to the CheD family.</text>
</comment>
<sequence>MSSYKKIVIHAGELVFGRGNKHIFTLLGSCISITLWHPVHRYSGMCHFALPRRPVGIPGKLDARYADDCIKIFKKAAEEKGTSLKEYECKVFGGGNMLHRYTDEKLPAELTDIERQNVGDSNAAEAFTQLISSGCQIKEADVGEFGYRRVWFNAYTGETRVEYTPVMKVNRVIV</sequence>
<dbReference type="PANTHER" id="PTHR35147:SF3">
    <property type="entry name" value="CHEMORECEPTOR GLUTAMINE DEAMIDASE CHED 1-RELATED"/>
    <property type="match status" value="1"/>
</dbReference>
<dbReference type="InterPro" id="IPR011324">
    <property type="entry name" value="Cytotoxic_necrot_fac-like_cat"/>
</dbReference>
<dbReference type="EMBL" id="AONB01000003">
    <property type="protein sequence ID" value="EXJ12242.1"/>
    <property type="molecule type" value="Genomic_DNA"/>
</dbReference>
<evidence type="ECO:0000313" key="5">
    <source>
        <dbReference type="Proteomes" id="UP000019464"/>
    </source>
</evidence>
<dbReference type="SUPFAM" id="SSF64438">
    <property type="entry name" value="CNF1/YfiH-like putative cysteine hydrolases"/>
    <property type="match status" value="1"/>
</dbReference>
<dbReference type="CDD" id="cd16352">
    <property type="entry name" value="CheD"/>
    <property type="match status" value="1"/>
</dbReference>
<keyword evidence="1 3" id="KW-0145">Chemotaxis</keyword>
<dbReference type="InterPro" id="IPR005659">
    <property type="entry name" value="Chemorcpt_Glu_NH3ase_CheD"/>
</dbReference>
<dbReference type="STRING" id="1229521.D791_01131"/>
<dbReference type="HAMAP" id="MF_01440">
    <property type="entry name" value="CheD"/>
    <property type="match status" value="1"/>
</dbReference>
<reference evidence="5" key="1">
    <citation type="submission" date="2012-11" db="EMBL/GenBank/DDBJ databases">
        <authorList>
            <person name="Singh A."/>
            <person name="Pinnaka A.K."/>
            <person name="Vaidya B."/>
        </authorList>
    </citation>
    <scope>NUCLEOTIDE SEQUENCE [LARGE SCALE GENOMIC DNA]</scope>
    <source>
        <strain evidence="5">AK23</strain>
    </source>
</reference>
<dbReference type="GO" id="GO:0050568">
    <property type="term" value="F:protein-glutamine glutaminase activity"/>
    <property type="evidence" value="ECO:0007669"/>
    <property type="project" value="UniProtKB-UniRule"/>
</dbReference>
<dbReference type="Pfam" id="PF03975">
    <property type="entry name" value="CheD"/>
    <property type="match status" value="1"/>
</dbReference>
<accession>W9V831</accession>
<evidence type="ECO:0000313" key="4">
    <source>
        <dbReference type="EMBL" id="EXJ12242.1"/>
    </source>
</evidence>
<organism evidence="4 5">
    <name type="scientific">Nitrincola nitratireducens</name>
    <dbReference type="NCBI Taxonomy" id="1229521"/>
    <lineage>
        <taxon>Bacteria</taxon>
        <taxon>Pseudomonadati</taxon>
        <taxon>Pseudomonadota</taxon>
        <taxon>Gammaproteobacteria</taxon>
        <taxon>Oceanospirillales</taxon>
        <taxon>Oceanospirillaceae</taxon>
        <taxon>Nitrincola</taxon>
    </lineage>
</organism>
<comment type="caution">
    <text evidence="4">The sequence shown here is derived from an EMBL/GenBank/DDBJ whole genome shotgun (WGS) entry which is preliminary data.</text>
</comment>
<reference evidence="4 5" key="2">
    <citation type="journal article" date="2015" name="Syst. Appl. Microbiol.">
        <title>Nitrincola nitratireducens sp. nov. isolated from a haloalkaline crater lake.</title>
        <authorList>
            <person name="Singh A."/>
            <person name="Vaidya B."/>
            <person name="Tanuku N.R."/>
            <person name="Pinnaka A.K."/>
        </authorList>
    </citation>
    <scope>NUCLEOTIDE SEQUENCE [LARGE SCALE GENOMIC DNA]</scope>
    <source>
        <strain evidence="4 5">AK23</strain>
    </source>
</reference>
<dbReference type="InterPro" id="IPR038592">
    <property type="entry name" value="CheD-like_sf"/>
</dbReference>
<dbReference type="GO" id="GO:0006935">
    <property type="term" value="P:chemotaxis"/>
    <property type="evidence" value="ECO:0007669"/>
    <property type="project" value="UniProtKB-UniRule"/>
</dbReference>
<dbReference type="Proteomes" id="UP000019464">
    <property type="component" value="Unassembled WGS sequence"/>
</dbReference>
<dbReference type="Gene3D" id="3.30.1330.200">
    <property type="match status" value="1"/>
</dbReference>
<name>W9V831_9GAMM</name>
<dbReference type="RefSeq" id="WP_036508619.1">
    <property type="nucleotide sequence ID" value="NZ_AONB01000003.1"/>
</dbReference>
<comment type="function">
    <text evidence="3">Probably deamidates glutamine residues to glutamate on methyl-accepting chemotaxis receptors (MCPs), playing an important role in chemotaxis.</text>
</comment>
<dbReference type="AlphaFoldDB" id="W9V831"/>
<gene>
    <name evidence="4" type="primary">cheD_1</name>
    <name evidence="3" type="synonym">cheD</name>
    <name evidence="4" type="ORF">D791_01131</name>
</gene>
<dbReference type="PATRIC" id="fig|1229521.3.peg.1134"/>
<keyword evidence="5" id="KW-1185">Reference proteome</keyword>
<comment type="catalytic activity">
    <reaction evidence="3">
        <text>L-glutaminyl-[protein] + H2O = L-glutamyl-[protein] + NH4(+)</text>
        <dbReference type="Rhea" id="RHEA:16441"/>
        <dbReference type="Rhea" id="RHEA-COMP:10207"/>
        <dbReference type="Rhea" id="RHEA-COMP:10208"/>
        <dbReference type="ChEBI" id="CHEBI:15377"/>
        <dbReference type="ChEBI" id="CHEBI:28938"/>
        <dbReference type="ChEBI" id="CHEBI:29973"/>
        <dbReference type="ChEBI" id="CHEBI:30011"/>
        <dbReference type="EC" id="3.5.1.44"/>
    </reaction>
</comment>
<evidence type="ECO:0000256" key="2">
    <source>
        <dbReference type="ARBA" id="ARBA00022801"/>
    </source>
</evidence>
<evidence type="ECO:0000256" key="1">
    <source>
        <dbReference type="ARBA" id="ARBA00022500"/>
    </source>
</evidence>
<dbReference type="PANTHER" id="PTHR35147">
    <property type="entry name" value="CHEMORECEPTOR GLUTAMINE DEAMIDASE CHED-RELATED"/>
    <property type="match status" value="1"/>
</dbReference>
<proteinExistence type="inferred from homology"/>
<evidence type="ECO:0000256" key="3">
    <source>
        <dbReference type="HAMAP-Rule" id="MF_01440"/>
    </source>
</evidence>
<keyword evidence="2 3" id="KW-0378">Hydrolase</keyword>
<dbReference type="OrthoDB" id="9807202at2"/>
<keyword evidence="4" id="KW-0675">Receptor</keyword>
<dbReference type="EC" id="3.5.1.44" evidence="3"/>